<feature type="domain" description="GH26" evidence="6">
    <location>
        <begin position="36"/>
        <end position="363"/>
    </location>
</feature>
<keyword evidence="3 4" id="KW-0326">Glycosidase</keyword>
<feature type="compositionally biased region" description="Low complexity" evidence="5">
    <location>
        <begin position="53"/>
        <end position="78"/>
    </location>
</feature>
<evidence type="ECO:0000313" key="7">
    <source>
        <dbReference type="EMBL" id="SNQ46064.1"/>
    </source>
</evidence>
<dbReference type="SUPFAM" id="SSF51445">
    <property type="entry name" value="(Trans)glycosidases"/>
    <property type="match status" value="1"/>
</dbReference>
<dbReference type="Proteomes" id="UP000234331">
    <property type="component" value="Unassembled WGS sequence"/>
</dbReference>
<dbReference type="AlphaFoldDB" id="A0A2I2KK92"/>
<sequence>MRRCGWAPPRRGRRSGSVGTRGRRGAAARGPVGVLAAALAVLLALAACSSGGSKGPASPTASPPAGAAPASRAPAQSGLGWASGANGNFPADVNAWATFTGRPVDVAVVFTNRADWPSITTASWPVGAFTRAAFPGQLSVAQPLYPQDGNEQACARGEYDGHWADFGRTLTKNGRGDAYVRLGWEFNGAWFWWYVRDPRAWKSCFQHAVTAIRSTAPHARIEWTMTAHQDTLPHSDTDVWAAYPGDAYVDVVSVDSYDFYPPSTSQETWDRQCHQRSGLCTIADFARAHGKALAVPEWGVAHSNSGGGDNPFLVEKMHDFFTANKDILAYEAYYNNAEAGNVRSSLHNPDLNPNSTRRYLDLFGRGG</sequence>
<dbReference type="Pfam" id="PF02156">
    <property type="entry name" value="Glyco_hydro_26"/>
    <property type="match status" value="1"/>
</dbReference>
<keyword evidence="2 4" id="KW-0378">Hydrolase</keyword>
<dbReference type="InterPro" id="IPR017853">
    <property type="entry name" value="GH"/>
</dbReference>
<accession>A0A2I2KK92</accession>
<evidence type="ECO:0000256" key="4">
    <source>
        <dbReference type="PROSITE-ProRule" id="PRU01100"/>
    </source>
</evidence>
<feature type="active site" description="Proton donor" evidence="4">
    <location>
        <position position="185"/>
    </location>
</feature>
<proteinExistence type="inferred from homology"/>
<dbReference type="OrthoDB" id="9816550at2"/>
<evidence type="ECO:0000256" key="2">
    <source>
        <dbReference type="ARBA" id="ARBA00022801"/>
    </source>
</evidence>
<dbReference type="PANTHER" id="PTHR40079:SF4">
    <property type="entry name" value="GH26 DOMAIN-CONTAINING PROTEIN-RELATED"/>
    <property type="match status" value="1"/>
</dbReference>
<organism evidence="7 8">
    <name type="scientific">Frankia canadensis</name>
    <dbReference type="NCBI Taxonomy" id="1836972"/>
    <lineage>
        <taxon>Bacteria</taxon>
        <taxon>Bacillati</taxon>
        <taxon>Actinomycetota</taxon>
        <taxon>Actinomycetes</taxon>
        <taxon>Frankiales</taxon>
        <taxon>Frankiaceae</taxon>
        <taxon>Frankia</taxon>
    </lineage>
</organism>
<name>A0A2I2KK92_9ACTN</name>
<evidence type="ECO:0000256" key="3">
    <source>
        <dbReference type="ARBA" id="ARBA00023295"/>
    </source>
</evidence>
<dbReference type="PANTHER" id="PTHR40079">
    <property type="entry name" value="MANNAN ENDO-1,4-BETA-MANNOSIDASE E-RELATED"/>
    <property type="match status" value="1"/>
</dbReference>
<comment type="similarity">
    <text evidence="1 4">Belongs to the glycosyl hydrolase 26 family.</text>
</comment>
<dbReference type="EMBL" id="FZMO01000028">
    <property type="protein sequence ID" value="SNQ46064.1"/>
    <property type="molecule type" value="Genomic_DNA"/>
</dbReference>
<feature type="region of interest" description="Disordered" evidence="5">
    <location>
        <begin position="53"/>
        <end position="79"/>
    </location>
</feature>
<evidence type="ECO:0000256" key="1">
    <source>
        <dbReference type="ARBA" id="ARBA00007754"/>
    </source>
</evidence>
<evidence type="ECO:0000256" key="5">
    <source>
        <dbReference type="SAM" id="MobiDB-lite"/>
    </source>
</evidence>
<gene>
    <name evidence="7" type="ORF">FRACA_1230019</name>
</gene>
<keyword evidence="8" id="KW-1185">Reference proteome</keyword>
<feature type="active site" description="Nucleophile" evidence="4">
    <location>
        <position position="297"/>
    </location>
</feature>
<evidence type="ECO:0000313" key="8">
    <source>
        <dbReference type="Proteomes" id="UP000234331"/>
    </source>
</evidence>
<dbReference type="InterPro" id="IPR022790">
    <property type="entry name" value="GH26_dom"/>
</dbReference>
<feature type="region of interest" description="Disordered" evidence="5">
    <location>
        <begin position="1"/>
        <end position="26"/>
    </location>
</feature>
<dbReference type="GO" id="GO:0016985">
    <property type="term" value="F:mannan endo-1,4-beta-mannosidase activity"/>
    <property type="evidence" value="ECO:0007669"/>
    <property type="project" value="InterPro"/>
</dbReference>
<dbReference type="InterPro" id="IPR000805">
    <property type="entry name" value="Glyco_hydro_26"/>
</dbReference>
<reference evidence="7 8" key="1">
    <citation type="submission" date="2017-06" db="EMBL/GenBank/DDBJ databases">
        <authorList>
            <person name="Kim H.J."/>
            <person name="Triplett B.A."/>
        </authorList>
    </citation>
    <scope>NUCLEOTIDE SEQUENCE [LARGE SCALE GENOMIC DNA]</scope>
    <source>
        <strain evidence="7">FRACA_ARgP5</strain>
    </source>
</reference>
<protein>
    <recommendedName>
        <fullName evidence="6">GH26 domain-containing protein</fullName>
    </recommendedName>
</protein>
<dbReference type="GO" id="GO:0006080">
    <property type="term" value="P:substituted mannan metabolic process"/>
    <property type="evidence" value="ECO:0007669"/>
    <property type="project" value="InterPro"/>
</dbReference>
<dbReference type="PROSITE" id="PS51764">
    <property type="entry name" value="GH26"/>
    <property type="match status" value="1"/>
</dbReference>
<dbReference type="Gene3D" id="3.20.20.80">
    <property type="entry name" value="Glycosidases"/>
    <property type="match status" value="1"/>
</dbReference>
<evidence type="ECO:0000259" key="6">
    <source>
        <dbReference type="PROSITE" id="PS51764"/>
    </source>
</evidence>